<evidence type="ECO:0000259" key="2">
    <source>
        <dbReference type="Pfam" id="PF23247"/>
    </source>
</evidence>
<dbReference type="Pfam" id="PF23247">
    <property type="entry name" value="LRR_RPS2"/>
    <property type="match status" value="1"/>
</dbReference>
<dbReference type="Proteomes" id="UP001642360">
    <property type="component" value="Unassembled WGS sequence"/>
</dbReference>
<evidence type="ECO:0000256" key="1">
    <source>
        <dbReference type="ARBA" id="ARBA00022821"/>
    </source>
</evidence>
<gene>
    <name evidence="3" type="ORF">ILEXP_LOCUS34496</name>
</gene>
<keyword evidence="4" id="KW-1185">Reference proteome</keyword>
<keyword evidence="1" id="KW-0611">Plant defense</keyword>
<feature type="domain" description="Disease resistance protein At4g27190-like leucine-rich repeats" evidence="2">
    <location>
        <begin position="7"/>
        <end position="156"/>
    </location>
</feature>
<dbReference type="AlphaFoldDB" id="A0ABC8T7N6"/>
<name>A0ABC8T7N6_9AQUA</name>
<dbReference type="EMBL" id="CAUOFW020004371">
    <property type="protein sequence ID" value="CAK9165333.1"/>
    <property type="molecule type" value="Genomic_DNA"/>
</dbReference>
<organism evidence="3 4">
    <name type="scientific">Ilex paraguariensis</name>
    <name type="common">yerba mate</name>
    <dbReference type="NCBI Taxonomy" id="185542"/>
    <lineage>
        <taxon>Eukaryota</taxon>
        <taxon>Viridiplantae</taxon>
        <taxon>Streptophyta</taxon>
        <taxon>Embryophyta</taxon>
        <taxon>Tracheophyta</taxon>
        <taxon>Spermatophyta</taxon>
        <taxon>Magnoliopsida</taxon>
        <taxon>eudicotyledons</taxon>
        <taxon>Gunneridae</taxon>
        <taxon>Pentapetalae</taxon>
        <taxon>asterids</taxon>
        <taxon>campanulids</taxon>
        <taxon>Aquifoliales</taxon>
        <taxon>Aquifoliaceae</taxon>
        <taxon>Ilex</taxon>
    </lineage>
</organism>
<dbReference type="PANTHER" id="PTHR33463">
    <property type="entry name" value="NB-ARC DOMAIN-CONTAINING PROTEIN-RELATED"/>
    <property type="match status" value="1"/>
</dbReference>
<accession>A0ABC8T7N6</accession>
<reference evidence="3 4" key="1">
    <citation type="submission" date="2024-02" db="EMBL/GenBank/DDBJ databases">
        <authorList>
            <person name="Vignale AGUSTIN F."/>
            <person name="Sosa J E."/>
            <person name="Modenutti C."/>
        </authorList>
    </citation>
    <scope>NUCLEOTIDE SEQUENCE [LARGE SCALE GENOMIC DNA]</scope>
</reference>
<proteinExistence type="predicted"/>
<protein>
    <recommendedName>
        <fullName evidence="2">Disease resistance protein At4g27190-like leucine-rich repeats domain-containing protein</fullName>
    </recommendedName>
</protein>
<dbReference type="InterPro" id="IPR050905">
    <property type="entry name" value="Plant_NBS-LRR"/>
</dbReference>
<dbReference type="InterPro" id="IPR057135">
    <property type="entry name" value="At4g27190-like_LRR"/>
</dbReference>
<dbReference type="SUPFAM" id="SSF52047">
    <property type="entry name" value="RNI-like"/>
    <property type="match status" value="1"/>
</dbReference>
<evidence type="ECO:0000313" key="3">
    <source>
        <dbReference type="EMBL" id="CAK9165333.1"/>
    </source>
</evidence>
<dbReference type="PANTHER" id="PTHR33463:SF209">
    <property type="entry name" value="DISEASE RESISTANCE PROTEIN RPS2-LIKE"/>
    <property type="match status" value="1"/>
</dbReference>
<sequence length="179" mass="20900">MVFLPNLEKLRVERISMVHVVDYQMEGGSFHKPRGLDVRNCEKVFNVVAPGQLKLFPNIQSLHVKDCRELEAVFNFEGLTARRDHAKVTLGQLESLNFSNLPKLMHVWRMIPKELQGFQNLKSIIIWECDSLRYLFSPTMAKLLGNLQILWVQECKMIEEIIDTEDHFKIKIFDEIVTT</sequence>
<evidence type="ECO:0000313" key="4">
    <source>
        <dbReference type="Proteomes" id="UP001642360"/>
    </source>
</evidence>
<comment type="caution">
    <text evidence="3">The sequence shown here is derived from an EMBL/GenBank/DDBJ whole genome shotgun (WGS) entry which is preliminary data.</text>
</comment>
<dbReference type="InterPro" id="IPR032675">
    <property type="entry name" value="LRR_dom_sf"/>
</dbReference>
<dbReference type="Gene3D" id="3.80.10.10">
    <property type="entry name" value="Ribonuclease Inhibitor"/>
    <property type="match status" value="1"/>
</dbReference>